<reference evidence="1" key="1">
    <citation type="submission" date="2023-03" db="EMBL/GenBank/DDBJ databases">
        <title>Chromosome-level genomes of two armyworms, Mythimna separata and Mythimna loreyi, provide insights into the biosynthesis and reception of sex pheromones.</title>
        <authorList>
            <person name="Zhao H."/>
        </authorList>
    </citation>
    <scope>NUCLEOTIDE SEQUENCE</scope>
    <source>
        <strain evidence="1">BeijingLab</strain>
    </source>
</reference>
<accession>A0ACC2PZE8</accession>
<comment type="caution">
    <text evidence="1">The sequence shown here is derived from an EMBL/GenBank/DDBJ whole genome shotgun (WGS) entry which is preliminary data.</text>
</comment>
<keyword evidence="2" id="KW-1185">Reference proteome</keyword>
<protein>
    <submittedName>
        <fullName evidence="1">Uncharacterized protein</fullName>
    </submittedName>
</protein>
<organism evidence="1 2">
    <name type="scientific">Mythimna loreyi</name>
    <dbReference type="NCBI Taxonomy" id="667449"/>
    <lineage>
        <taxon>Eukaryota</taxon>
        <taxon>Metazoa</taxon>
        <taxon>Ecdysozoa</taxon>
        <taxon>Arthropoda</taxon>
        <taxon>Hexapoda</taxon>
        <taxon>Insecta</taxon>
        <taxon>Pterygota</taxon>
        <taxon>Neoptera</taxon>
        <taxon>Endopterygota</taxon>
        <taxon>Lepidoptera</taxon>
        <taxon>Glossata</taxon>
        <taxon>Ditrysia</taxon>
        <taxon>Noctuoidea</taxon>
        <taxon>Noctuidae</taxon>
        <taxon>Noctuinae</taxon>
        <taxon>Hadenini</taxon>
        <taxon>Mythimna</taxon>
    </lineage>
</organism>
<evidence type="ECO:0000313" key="2">
    <source>
        <dbReference type="Proteomes" id="UP001231649"/>
    </source>
</evidence>
<gene>
    <name evidence="1" type="ORF">PYW08_012139</name>
</gene>
<dbReference type="EMBL" id="CM056806">
    <property type="protein sequence ID" value="KAJ8704819.1"/>
    <property type="molecule type" value="Genomic_DNA"/>
</dbReference>
<sequence length="336" mass="36201">MKILIVLFFGFAAVSAIPHKTDQLLPKVDDVLTYQYVTGGEGKNLVVDLWAEAQQLEESARYQPDVVNAYHLFTRANPTVSQPIVANNADWLTTTHYNSTRRTVIIIHGWLDSVTSGVNTVLVPAFLEAEDVNVIVVDWTHGSGTVAYPIAVANTVISGEAVARFVSWLNDASGSTLDQFHIVGHNLGAHQAGIIGRNLGGKVAYITGLDPAFVGWINNDEKFKSTDGVFTEVIHTSAGQLGYLTPLADADFYPNGGVDMPGCISQECDSNRSFHYFGESIRAGGFTGTRCFTFAAAMAGQCFMSGPLNMGGIKPKTGQSGIFYLRTNALPPFSRG</sequence>
<dbReference type="Proteomes" id="UP001231649">
    <property type="component" value="Chromosome 30"/>
</dbReference>
<proteinExistence type="predicted"/>
<name>A0ACC2PZE8_9NEOP</name>
<evidence type="ECO:0000313" key="1">
    <source>
        <dbReference type="EMBL" id="KAJ8704819.1"/>
    </source>
</evidence>